<dbReference type="EC" id="6.5.1.2" evidence="9"/>
<dbReference type="Pfam" id="PF12826">
    <property type="entry name" value="HHH_2"/>
    <property type="match status" value="1"/>
</dbReference>
<comment type="catalytic activity">
    <reaction evidence="8 9">
        <text>NAD(+) + (deoxyribonucleotide)n-3'-hydroxyl + 5'-phospho-(deoxyribonucleotide)m = (deoxyribonucleotide)n+m + AMP + beta-nicotinamide D-nucleotide.</text>
        <dbReference type="EC" id="6.5.1.2"/>
    </reaction>
</comment>
<feature type="binding site" evidence="9">
    <location>
        <position position="137"/>
    </location>
    <ligand>
        <name>NAD(+)</name>
        <dbReference type="ChEBI" id="CHEBI:57540"/>
    </ligand>
</feature>
<feature type="domain" description="BRCT" evidence="10">
    <location>
        <begin position="581"/>
        <end position="660"/>
    </location>
</feature>
<evidence type="ECO:0000256" key="1">
    <source>
        <dbReference type="ARBA" id="ARBA00022598"/>
    </source>
</evidence>
<evidence type="ECO:0000256" key="5">
    <source>
        <dbReference type="ARBA" id="ARBA00022833"/>
    </source>
</evidence>
<evidence type="ECO:0000313" key="13">
    <source>
        <dbReference type="Proteomes" id="UP000290495"/>
    </source>
</evidence>
<feature type="binding site" evidence="9">
    <location>
        <position position="402"/>
    </location>
    <ligand>
        <name>Zn(2+)</name>
        <dbReference type="ChEBI" id="CHEBI:29105"/>
    </ligand>
</feature>
<keyword evidence="7 9" id="KW-0234">DNA repair</keyword>
<keyword evidence="1 9" id="KW-0436">Ligase</keyword>
<dbReference type="InterPro" id="IPR041663">
    <property type="entry name" value="DisA/LigA_HHH"/>
</dbReference>
<dbReference type="Pfam" id="PF01653">
    <property type="entry name" value="DNA_ligase_aden"/>
    <property type="match status" value="1"/>
</dbReference>
<feature type="binding site" evidence="9">
    <location>
        <position position="311"/>
    </location>
    <ligand>
        <name>NAD(+)</name>
        <dbReference type="ChEBI" id="CHEBI:57540"/>
    </ligand>
</feature>
<evidence type="ECO:0000256" key="7">
    <source>
        <dbReference type="ARBA" id="ARBA00023204"/>
    </source>
</evidence>
<evidence type="ECO:0000256" key="8">
    <source>
        <dbReference type="ARBA" id="ARBA00034005"/>
    </source>
</evidence>
<dbReference type="Gene3D" id="3.30.470.30">
    <property type="entry name" value="DNA ligase/mRNA capping enzyme"/>
    <property type="match status" value="1"/>
</dbReference>
<feature type="binding site" evidence="9">
    <location>
        <position position="405"/>
    </location>
    <ligand>
        <name>Zn(2+)</name>
        <dbReference type="ChEBI" id="CHEBI:29105"/>
    </ligand>
</feature>
<dbReference type="GO" id="GO:0046872">
    <property type="term" value="F:metal ion binding"/>
    <property type="evidence" value="ECO:0007669"/>
    <property type="project" value="UniProtKB-KW"/>
</dbReference>
<dbReference type="SUPFAM" id="SSF50249">
    <property type="entry name" value="Nucleic acid-binding proteins"/>
    <property type="match status" value="1"/>
</dbReference>
<evidence type="ECO:0000256" key="4">
    <source>
        <dbReference type="ARBA" id="ARBA00022763"/>
    </source>
</evidence>
<organism evidence="12 13">
    <name type="scientific">Mycoplasmopsis canis</name>
    <dbReference type="NCBI Taxonomy" id="29555"/>
    <lineage>
        <taxon>Bacteria</taxon>
        <taxon>Bacillati</taxon>
        <taxon>Mycoplasmatota</taxon>
        <taxon>Mycoplasmoidales</taxon>
        <taxon>Metamycoplasmataceae</taxon>
        <taxon>Mycoplasmopsis</taxon>
    </lineage>
</organism>
<feature type="binding site" evidence="9">
    <location>
        <begin position="35"/>
        <end position="39"/>
    </location>
    <ligand>
        <name>NAD(+)</name>
        <dbReference type="ChEBI" id="CHEBI:57540"/>
    </ligand>
</feature>
<evidence type="ECO:0000259" key="10">
    <source>
        <dbReference type="PROSITE" id="PS50172"/>
    </source>
</evidence>
<dbReference type="Gene3D" id="1.10.150.20">
    <property type="entry name" value="5' to 3' exonuclease, C-terminal subdomain"/>
    <property type="match status" value="2"/>
</dbReference>
<gene>
    <name evidence="12" type="primary">ligA_4</name>
    <name evidence="9" type="synonym">ligA</name>
    <name evidence="11" type="synonym">ligA_1</name>
    <name evidence="11" type="ORF">NCTC10146_00010</name>
    <name evidence="12" type="ORF">NCTC10146_00804</name>
</gene>
<dbReference type="GO" id="GO:0003911">
    <property type="term" value="F:DNA ligase (NAD+) activity"/>
    <property type="evidence" value="ECO:0007669"/>
    <property type="project" value="UniProtKB-UniRule"/>
</dbReference>
<evidence type="ECO:0000313" key="11">
    <source>
        <dbReference type="EMBL" id="VEU68566.1"/>
    </source>
</evidence>
<feature type="binding site" evidence="9">
    <location>
        <position position="425"/>
    </location>
    <ligand>
        <name>Zn(2+)</name>
        <dbReference type="ChEBI" id="CHEBI:29105"/>
    </ligand>
</feature>
<dbReference type="NCBIfam" id="NF005932">
    <property type="entry name" value="PRK07956.1"/>
    <property type="match status" value="1"/>
</dbReference>
<reference evidence="12 13" key="1">
    <citation type="submission" date="2019-01" db="EMBL/GenBank/DDBJ databases">
        <authorList>
            <consortium name="Pathogen Informatics"/>
        </authorList>
    </citation>
    <scope>NUCLEOTIDE SEQUENCE [LARGE SCALE GENOMIC DNA]</scope>
    <source>
        <strain evidence="12 13">NCTC10146</strain>
        <plasmid evidence="13">10</plasmid>
    </source>
</reference>
<keyword evidence="6 9" id="KW-0520">NAD</keyword>
<dbReference type="InterPro" id="IPR010994">
    <property type="entry name" value="RuvA_2-like"/>
</dbReference>
<proteinExistence type="inferred from homology"/>
<dbReference type="NCBIfam" id="TIGR00575">
    <property type="entry name" value="dnlj"/>
    <property type="match status" value="1"/>
</dbReference>
<dbReference type="SUPFAM" id="SSF47781">
    <property type="entry name" value="RuvA domain 2-like"/>
    <property type="match status" value="1"/>
</dbReference>
<dbReference type="Proteomes" id="UP000290495">
    <property type="component" value="Chromosome"/>
</dbReference>
<dbReference type="EMBL" id="LR215010">
    <property type="protein sequence ID" value="VEU68566.1"/>
    <property type="molecule type" value="Genomic_DNA"/>
</dbReference>
<comment type="function">
    <text evidence="9">DNA ligase that catalyzes the formation of phosphodiester linkages between 5'-phosphoryl and 3'-hydroxyl groups in double-stranded DNA using NAD as a coenzyme and as the energy source for the reaction. It is essential for DNA replication and repair of damaged DNA.</text>
</comment>
<protein>
    <recommendedName>
        <fullName evidence="9">DNA ligase</fullName>
        <ecNumber evidence="9">6.5.1.2</ecNumber>
    </recommendedName>
    <alternativeName>
        <fullName evidence="9">Polydeoxyribonucleotide synthase [NAD(+)]</fullName>
    </alternativeName>
</protein>
<dbReference type="SUPFAM" id="SSF52113">
    <property type="entry name" value="BRCT domain"/>
    <property type="match status" value="1"/>
</dbReference>
<dbReference type="GO" id="GO:0006260">
    <property type="term" value="P:DNA replication"/>
    <property type="evidence" value="ECO:0007669"/>
    <property type="project" value="UniProtKB-KW"/>
</dbReference>
<dbReference type="InterPro" id="IPR012340">
    <property type="entry name" value="NA-bd_OB-fold"/>
</dbReference>
<keyword evidence="2 9" id="KW-0235">DNA replication</keyword>
<dbReference type="PROSITE" id="PS50172">
    <property type="entry name" value="BRCT"/>
    <property type="match status" value="1"/>
</dbReference>
<dbReference type="HAMAP" id="MF_01588">
    <property type="entry name" value="DNA_ligase_A"/>
    <property type="match status" value="1"/>
</dbReference>
<dbReference type="InterPro" id="IPR001357">
    <property type="entry name" value="BRCT_dom"/>
</dbReference>
<feature type="binding site" evidence="9">
    <location>
        <position position="114"/>
    </location>
    <ligand>
        <name>NAD(+)</name>
        <dbReference type="ChEBI" id="CHEBI:57540"/>
    </ligand>
</feature>
<geneLocation type="plasmid" evidence="12 13">
    <name>10</name>
</geneLocation>
<dbReference type="Pfam" id="PF03120">
    <property type="entry name" value="OB_DNA_ligase"/>
    <property type="match status" value="1"/>
</dbReference>
<evidence type="ECO:0000256" key="6">
    <source>
        <dbReference type="ARBA" id="ARBA00023027"/>
    </source>
</evidence>
<dbReference type="Gene3D" id="3.40.50.10190">
    <property type="entry name" value="BRCT domain"/>
    <property type="match status" value="1"/>
</dbReference>
<dbReference type="InterPro" id="IPR013839">
    <property type="entry name" value="DNAligase_adenylation"/>
</dbReference>
<keyword evidence="9" id="KW-0464">Manganese</keyword>
<sequence>MNETNMIEKQIKELVKKINKWNYEYYQLSEPSVSDNKYDVELRKLEVLEANFPEFIQEDSPTKKVGGNIVKEFKEYQHKKPMLSLAKAYSKEELHKFVTGVSKLINRSFTFSLEPKIDGASISLHYEDGVLIRAVTRGTGLIGSDLTNNIKEIDSIPKIIDYKLPLEVRGEVYLPKSEFNKINEKRIKNNEKPFANPRNAASGTIQQLDNTFVKERKLSSIIYDIVDPETFGVNSQTESILKLKKLGFPTSPYIRESHNFEEIWNNVLEFDKLKNSYDFDCDGFVIKVNQIRLWEDFGKTAKFPKYAIAYKFETEETSSIIKEIIPTVGRTGKISYIAEIEPVELAQTTVKRATLHNYEFIKEMNINIGDEVNLIKSGEIIPKITGLKEKNVDGFFQKTLFCPSCNSELIHLGDLVDQFCVNEDCSEKQIRKLIHFASKKALNIETLAEKNIALFYNNGILSNFQSLYNLQKYREVVLSWEGFKETKIDKILLAIQNSKKTKFLNVLYGIGIKHIGLKVAEIISEKVNNFKELLNIDLNELSDINTIGPSIIEELDTFRVKNKEMLLELDNIFEYENKVYLNEGILKGVSIAITGKLSNPRLYYENLIKENGGVFTDNINKNLTYLVSNEIGSSSKTIKAQKLGVKIINENDLINIIEKG</sequence>
<keyword evidence="4 9" id="KW-0227">DNA damage</keyword>
<accession>A0A449AS47</accession>
<keyword evidence="12" id="KW-0614">Plasmid</keyword>
<dbReference type="Gene3D" id="2.40.50.140">
    <property type="entry name" value="Nucleic acid-binding proteins"/>
    <property type="match status" value="1"/>
</dbReference>
<keyword evidence="5 9" id="KW-0862">Zinc</keyword>
<evidence type="ECO:0000256" key="2">
    <source>
        <dbReference type="ARBA" id="ARBA00022705"/>
    </source>
</evidence>
<dbReference type="RefSeq" id="WP_004794132.1">
    <property type="nucleotide sequence ID" value="NZ_LR215010.1"/>
</dbReference>
<feature type="binding site" evidence="9">
    <location>
        <position position="287"/>
    </location>
    <ligand>
        <name>NAD(+)</name>
        <dbReference type="ChEBI" id="CHEBI:57540"/>
    </ligand>
</feature>
<evidence type="ECO:0000256" key="3">
    <source>
        <dbReference type="ARBA" id="ARBA00022723"/>
    </source>
</evidence>
<feature type="binding site" evidence="9">
    <location>
        <position position="420"/>
    </location>
    <ligand>
        <name>Zn(2+)</name>
        <dbReference type="ChEBI" id="CHEBI:29105"/>
    </ligand>
</feature>
<dbReference type="CDD" id="cd17748">
    <property type="entry name" value="BRCT_DNA_ligase_like"/>
    <property type="match status" value="1"/>
</dbReference>
<dbReference type="SUPFAM" id="SSF56091">
    <property type="entry name" value="DNA ligase/mRNA capping enzyme, catalytic domain"/>
    <property type="match status" value="1"/>
</dbReference>
<feature type="binding site" evidence="9">
    <location>
        <position position="171"/>
    </location>
    <ligand>
        <name>NAD(+)</name>
        <dbReference type="ChEBI" id="CHEBI:57540"/>
    </ligand>
</feature>
<dbReference type="InterPro" id="IPR013840">
    <property type="entry name" value="DNAligase_N"/>
</dbReference>
<comment type="cofactor">
    <cofactor evidence="9">
        <name>Mg(2+)</name>
        <dbReference type="ChEBI" id="CHEBI:18420"/>
    </cofactor>
    <cofactor evidence="9">
        <name>Mn(2+)</name>
        <dbReference type="ChEBI" id="CHEBI:29035"/>
    </cofactor>
</comment>
<dbReference type="Proteomes" id="UP000290495">
    <property type="component" value="Plasmid 10"/>
</dbReference>
<evidence type="ECO:0000256" key="9">
    <source>
        <dbReference type="HAMAP-Rule" id="MF_01588"/>
    </source>
</evidence>
<feature type="active site" description="N6-AMP-lysine intermediate" evidence="9">
    <location>
        <position position="116"/>
    </location>
</feature>
<name>A0A449AS47_9BACT</name>
<dbReference type="PIRSF" id="PIRSF001604">
    <property type="entry name" value="LigA"/>
    <property type="match status" value="1"/>
</dbReference>
<dbReference type="Gene3D" id="1.10.287.610">
    <property type="entry name" value="Helix hairpin bin"/>
    <property type="match status" value="1"/>
</dbReference>
<dbReference type="InterPro" id="IPR001679">
    <property type="entry name" value="DNA_ligase"/>
</dbReference>
<dbReference type="AlphaFoldDB" id="A0A449AS47"/>
<dbReference type="SMART" id="SM00292">
    <property type="entry name" value="BRCT"/>
    <property type="match status" value="1"/>
</dbReference>
<dbReference type="GO" id="GO:0006281">
    <property type="term" value="P:DNA repair"/>
    <property type="evidence" value="ECO:0007669"/>
    <property type="project" value="UniProtKB-KW"/>
</dbReference>
<keyword evidence="3 9" id="KW-0479">Metal-binding</keyword>
<dbReference type="SMART" id="SM00532">
    <property type="entry name" value="LIGANc"/>
    <property type="match status" value="1"/>
</dbReference>
<dbReference type="InterPro" id="IPR004150">
    <property type="entry name" value="NAD_DNA_ligase_OB"/>
</dbReference>
<keyword evidence="9" id="KW-0460">Magnesium</keyword>
<comment type="similarity">
    <text evidence="9">Belongs to the NAD-dependent DNA ligase family. LigA subfamily.</text>
</comment>
<dbReference type="CDD" id="cd00114">
    <property type="entry name" value="LIGANc"/>
    <property type="match status" value="1"/>
</dbReference>
<dbReference type="Pfam" id="PF00533">
    <property type="entry name" value="BRCT"/>
    <property type="match status" value="1"/>
</dbReference>
<dbReference type="InterPro" id="IPR036420">
    <property type="entry name" value="BRCT_dom_sf"/>
</dbReference>
<feature type="binding site" evidence="9">
    <location>
        <begin position="84"/>
        <end position="85"/>
    </location>
    <ligand>
        <name>NAD(+)</name>
        <dbReference type="ChEBI" id="CHEBI:57540"/>
    </ligand>
</feature>
<evidence type="ECO:0000313" key="12">
    <source>
        <dbReference type="EMBL" id="VEU69311.1"/>
    </source>
</evidence>
<dbReference type="EMBL" id="LR215019">
    <property type="protein sequence ID" value="VEU69311.1"/>
    <property type="molecule type" value="Genomic_DNA"/>
</dbReference>